<sequence length="431" mass="49736">MLVYQILILFLGIILYRKNKGLIPCYWFILQTLCLPIPVFLTGAILDQDILNAYGQQNAVLNLLLLTLLIIEFRNFKIYKVNLAGLFVTLLFLFFYAIFWGCYHHTNFDFFIAQKEFLTKMLVILYLVLIDKTTVKQIVITFCVVAFVEVLIAFSNHTLGFHLYAFHYISSLGDIGYADVYTSGTFKRFSNLSAYLVVSQAILSSEFFVHKRISTRMFVCVSIPLGLLTIFTGSRLGLIVFVLVMMATAFFNYKRNMKFIFLMISLCAILFVKVLSLTDTNISDETSGFSRNLIGLSEKFSKKNKSATTDEMSSDLISRYWDYNPFGRGKTAYAKVDVAYGNINYMVDSRPAFFLVEYGWLYILLVLLYYITNIKILFSKLDTPSKYSILVLFLALLFMSVTDDGIYDSVLFFMLICYEFYCLKLYKHEVK</sequence>
<accession>A0AAW5UK28</accession>
<feature type="transmembrane region" description="Helical" evidence="1">
    <location>
        <begin position="352"/>
        <end position="372"/>
    </location>
</feature>
<feature type="transmembrane region" description="Helical" evidence="1">
    <location>
        <begin position="112"/>
        <end position="130"/>
    </location>
</feature>
<dbReference type="Proteomes" id="UP001208620">
    <property type="component" value="Unassembled WGS sequence"/>
</dbReference>
<comment type="caution">
    <text evidence="2">The sequence shown here is derived from an EMBL/GenBank/DDBJ whole genome shotgun (WGS) entry which is preliminary data.</text>
</comment>
<feature type="transmembrane region" description="Helical" evidence="1">
    <location>
        <begin position="259"/>
        <end position="278"/>
    </location>
</feature>
<feature type="transmembrane region" description="Helical" evidence="1">
    <location>
        <begin position="21"/>
        <end position="41"/>
    </location>
</feature>
<feature type="transmembrane region" description="Helical" evidence="1">
    <location>
        <begin position="137"/>
        <end position="155"/>
    </location>
</feature>
<feature type="transmembrane region" description="Helical" evidence="1">
    <location>
        <begin position="221"/>
        <end position="247"/>
    </location>
</feature>
<reference evidence="2" key="1">
    <citation type="submission" date="2022-11" db="EMBL/GenBank/DDBJ databases">
        <title>Genomic repertoires linked with pathogenic potency of arthritogenic Prevotella copri isolated from the gut of rheumatoid arthritis patients.</title>
        <authorList>
            <person name="Nii T."/>
            <person name="Maeda Y."/>
            <person name="Motooka D."/>
            <person name="Naito M."/>
            <person name="Matsumoto Y."/>
            <person name="Ogawa T."/>
            <person name="Oguro-Igashira E."/>
            <person name="Kishikawa T."/>
            <person name="Yamashita M."/>
            <person name="Koizumi S."/>
            <person name="Kurakawa T."/>
            <person name="Okumura R."/>
            <person name="Kayama H."/>
            <person name="Murakami M."/>
            <person name="Sakaguchi T."/>
            <person name="Das B."/>
            <person name="Nakamura S."/>
            <person name="Okada Y."/>
            <person name="Kumanogoh A."/>
            <person name="Takeda K."/>
        </authorList>
    </citation>
    <scope>NUCLEOTIDE SEQUENCE</scope>
    <source>
        <strain evidence="2">H105_2-2</strain>
    </source>
</reference>
<gene>
    <name evidence="2" type="ORF">ONT01_14360</name>
</gene>
<dbReference type="AlphaFoldDB" id="A0AAW5UK28"/>
<evidence type="ECO:0000256" key="1">
    <source>
        <dbReference type="SAM" id="Phobius"/>
    </source>
</evidence>
<organism evidence="2 3">
    <name type="scientific">Segatella copri</name>
    <dbReference type="NCBI Taxonomy" id="165179"/>
    <lineage>
        <taxon>Bacteria</taxon>
        <taxon>Pseudomonadati</taxon>
        <taxon>Bacteroidota</taxon>
        <taxon>Bacteroidia</taxon>
        <taxon>Bacteroidales</taxon>
        <taxon>Prevotellaceae</taxon>
        <taxon>Segatella</taxon>
    </lineage>
</organism>
<name>A0AAW5UK28_9BACT</name>
<feature type="transmembrane region" description="Helical" evidence="1">
    <location>
        <begin position="53"/>
        <end position="71"/>
    </location>
</feature>
<evidence type="ECO:0000313" key="2">
    <source>
        <dbReference type="EMBL" id="MCW4138928.1"/>
    </source>
</evidence>
<feature type="transmembrane region" description="Helical" evidence="1">
    <location>
        <begin position="384"/>
        <end position="401"/>
    </location>
</feature>
<protein>
    <submittedName>
        <fullName evidence="2">Uncharacterized protein</fullName>
    </submittedName>
</protein>
<keyword evidence="1" id="KW-0472">Membrane</keyword>
<feature type="transmembrane region" description="Helical" evidence="1">
    <location>
        <begin position="83"/>
        <end position="100"/>
    </location>
</feature>
<feature type="transmembrane region" description="Helical" evidence="1">
    <location>
        <begin position="192"/>
        <end position="209"/>
    </location>
</feature>
<keyword evidence="1" id="KW-0812">Transmembrane</keyword>
<dbReference type="RefSeq" id="WP_264949471.1">
    <property type="nucleotide sequence ID" value="NZ_JAPDVB010000002.1"/>
</dbReference>
<keyword evidence="1" id="KW-1133">Transmembrane helix</keyword>
<dbReference type="EMBL" id="JAPDVD010000002">
    <property type="protein sequence ID" value="MCW4138928.1"/>
    <property type="molecule type" value="Genomic_DNA"/>
</dbReference>
<evidence type="ECO:0000313" key="3">
    <source>
        <dbReference type="Proteomes" id="UP001208620"/>
    </source>
</evidence>
<proteinExistence type="predicted"/>